<feature type="domain" description="EamA" evidence="2">
    <location>
        <begin position="27"/>
        <end position="142"/>
    </location>
</feature>
<organism evidence="3 4">
    <name type="scientific">Mesorhizobium marinum</name>
    <dbReference type="NCBI Taxonomy" id="3228790"/>
    <lineage>
        <taxon>Bacteria</taxon>
        <taxon>Pseudomonadati</taxon>
        <taxon>Pseudomonadota</taxon>
        <taxon>Alphaproteobacteria</taxon>
        <taxon>Hyphomicrobiales</taxon>
        <taxon>Phyllobacteriaceae</taxon>
        <taxon>Mesorhizobium</taxon>
    </lineage>
</organism>
<feature type="transmembrane region" description="Helical" evidence="1">
    <location>
        <begin position="238"/>
        <end position="256"/>
    </location>
</feature>
<reference evidence="3 4" key="1">
    <citation type="submission" date="2024-06" db="EMBL/GenBank/DDBJ databases">
        <authorList>
            <person name="Tuo L."/>
        </authorList>
    </citation>
    <scope>NUCLEOTIDE SEQUENCE [LARGE SCALE GENOMIC DNA]</scope>
    <source>
        <strain evidence="3 4">ZMM04-5</strain>
    </source>
</reference>
<feature type="transmembrane region" description="Helical" evidence="1">
    <location>
        <begin position="126"/>
        <end position="143"/>
    </location>
</feature>
<feature type="transmembrane region" description="Helical" evidence="1">
    <location>
        <begin position="262"/>
        <end position="281"/>
    </location>
</feature>
<dbReference type="RefSeq" id="WP_367725444.1">
    <property type="nucleotide sequence ID" value="NZ_JBFOCH010000005.1"/>
</dbReference>
<dbReference type="SUPFAM" id="SSF103481">
    <property type="entry name" value="Multidrug resistance efflux transporter EmrE"/>
    <property type="match status" value="2"/>
</dbReference>
<feature type="transmembrane region" description="Helical" evidence="1">
    <location>
        <begin position="208"/>
        <end position="226"/>
    </location>
</feature>
<feature type="domain" description="EamA" evidence="2">
    <location>
        <begin position="152"/>
        <end position="276"/>
    </location>
</feature>
<gene>
    <name evidence="3" type="ORF">ABUE31_19700</name>
</gene>
<feature type="transmembrane region" description="Helical" evidence="1">
    <location>
        <begin position="12"/>
        <end position="29"/>
    </location>
</feature>
<dbReference type="Proteomes" id="UP001556196">
    <property type="component" value="Unassembled WGS sequence"/>
</dbReference>
<evidence type="ECO:0000313" key="3">
    <source>
        <dbReference type="EMBL" id="MEW9808219.1"/>
    </source>
</evidence>
<sequence>MPALSTDHRKGLLITGIGGLALTIDIPLLKLADGEAWSVLLLRTGVTLLAALVIWAVWRLVTPNAPKLVPGRKGLMVAGLYGLGSIFFVSAVYNTTTANLVFILAFNSMFAALLSWIFLGERPRAGTLLAMAVMVMGILIIVWDSVGAGNLLGDLLAAASALTIASAITISRASGEDMGFAALVGVVLPLGVAAVMVGSVGFHVEQPWWIVLNGAIIMPLSFFCLATGPRYITGPEVAMFYLLETVLAPVWMWLIFLEKPSGNALVGGVILVVALVAHSVWQLMEGRRRRAAAAISQPA</sequence>
<dbReference type="Pfam" id="PF00892">
    <property type="entry name" value="EamA"/>
    <property type="match status" value="2"/>
</dbReference>
<proteinExistence type="predicted"/>
<dbReference type="EMBL" id="JBFOCI010000007">
    <property type="protein sequence ID" value="MEW9808219.1"/>
    <property type="molecule type" value="Genomic_DNA"/>
</dbReference>
<feature type="transmembrane region" description="Helical" evidence="1">
    <location>
        <begin position="99"/>
        <end position="119"/>
    </location>
</feature>
<evidence type="ECO:0000256" key="1">
    <source>
        <dbReference type="SAM" id="Phobius"/>
    </source>
</evidence>
<feature type="transmembrane region" description="Helical" evidence="1">
    <location>
        <begin position="74"/>
        <end position="93"/>
    </location>
</feature>
<keyword evidence="1" id="KW-1133">Transmembrane helix</keyword>
<evidence type="ECO:0000313" key="4">
    <source>
        <dbReference type="Proteomes" id="UP001556196"/>
    </source>
</evidence>
<feature type="transmembrane region" description="Helical" evidence="1">
    <location>
        <begin position="41"/>
        <end position="62"/>
    </location>
</feature>
<dbReference type="InterPro" id="IPR037185">
    <property type="entry name" value="EmrE-like"/>
</dbReference>
<keyword evidence="1" id="KW-0812">Transmembrane</keyword>
<accession>A0ABV3R4H1</accession>
<feature type="transmembrane region" description="Helical" evidence="1">
    <location>
        <begin position="180"/>
        <end position="202"/>
    </location>
</feature>
<comment type="caution">
    <text evidence="3">The sequence shown here is derived from an EMBL/GenBank/DDBJ whole genome shotgun (WGS) entry which is preliminary data.</text>
</comment>
<keyword evidence="4" id="KW-1185">Reference proteome</keyword>
<feature type="transmembrane region" description="Helical" evidence="1">
    <location>
        <begin position="155"/>
        <end position="173"/>
    </location>
</feature>
<evidence type="ECO:0000259" key="2">
    <source>
        <dbReference type="Pfam" id="PF00892"/>
    </source>
</evidence>
<name>A0ABV3R4H1_9HYPH</name>
<dbReference type="PANTHER" id="PTHR22911">
    <property type="entry name" value="ACYL-MALONYL CONDENSING ENZYME-RELATED"/>
    <property type="match status" value="1"/>
</dbReference>
<protein>
    <submittedName>
        <fullName evidence="3">DMT family transporter</fullName>
    </submittedName>
</protein>
<dbReference type="InterPro" id="IPR000620">
    <property type="entry name" value="EamA_dom"/>
</dbReference>
<keyword evidence="1" id="KW-0472">Membrane</keyword>